<keyword evidence="1" id="KW-1185">Reference proteome</keyword>
<evidence type="ECO:0000313" key="1">
    <source>
        <dbReference type="Proteomes" id="UP000036681"/>
    </source>
</evidence>
<organism evidence="1 2">
    <name type="scientific">Ascaris lumbricoides</name>
    <name type="common">Giant roundworm</name>
    <dbReference type="NCBI Taxonomy" id="6252"/>
    <lineage>
        <taxon>Eukaryota</taxon>
        <taxon>Metazoa</taxon>
        <taxon>Ecdysozoa</taxon>
        <taxon>Nematoda</taxon>
        <taxon>Chromadorea</taxon>
        <taxon>Rhabditida</taxon>
        <taxon>Spirurina</taxon>
        <taxon>Ascaridomorpha</taxon>
        <taxon>Ascaridoidea</taxon>
        <taxon>Ascarididae</taxon>
        <taxon>Ascaris</taxon>
    </lineage>
</organism>
<evidence type="ECO:0000313" key="2">
    <source>
        <dbReference type="WBParaSite" id="ALUE_0000710001-mRNA-1"/>
    </source>
</evidence>
<dbReference type="WBParaSite" id="ALUE_0000710001-mRNA-1">
    <property type="protein sequence ID" value="ALUE_0000710001-mRNA-1"/>
    <property type="gene ID" value="ALUE_0000710001"/>
</dbReference>
<proteinExistence type="predicted"/>
<protein>
    <submittedName>
        <fullName evidence="2">Fibrinogen C-terminal domain-containing protein</fullName>
    </submittedName>
</protein>
<name>A0A0M3HVR8_ASCLU</name>
<reference evidence="2" key="1">
    <citation type="submission" date="2017-02" db="UniProtKB">
        <authorList>
            <consortium name="WormBaseParasite"/>
        </authorList>
    </citation>
    <scope>IDENTIFICATION</scope>
</reference>
<dbReference type="Proteomes" id="UP000036681">
    <property type="component" value="Unplaced"/>
</dbReference>
<dbReference type="AlphaFoldDB" id="A0A0M3HVR8"/>
<accession>A0A0M3HVR8</accession>
<sequence length="349" mass="39360">MRKVTEASALCALFRPLRKVVCSGRKQMQQLAASQNRTGTFVLGYGSGSSREQVSQEPWIRWRRLYVPFGCYSSYLITLEELQQQALKSLQQTVTVAIGMVDVKQMEKNGLMMKHGITNATDMMANHASYADVLGLSLQTSGAFAAPNSNNQWVEATFVGCTSSDRGGKKVILVGGNETIGGFWFSCESDSKQIKYEQEPYCEVNSTDYHVGEEFREGVFQWVCLATGRWITGCYYQNETKHWLLLKIGETGYNGLVKHVCDRYTDSPGIVQYYATIRDDIPHKSPPNKGTNKNLPEPIDNRLKTAPIRWWHANAAQFIENDAGFNAKIRYLPASRKLWATEATHHHHD</sequence>